<dbReference type="PROSITE" id="PS51186">
    <property type="entry name" value="GNAT"/>
    <property type="match status" value="1"/>
</dbReference>
<dbReference type="InterPro" id="IPR050832">
    <property type="entry name" value="Bact_Acetyltransf"/>
</dbReference>
<dbReference type="EMBL" id="CP000112">
    <property type="protein sequence ID" value="ABB37223.1"/>
    <property type="molecule type" value="Genomic_DNA"/>
</dbReference>
<evidence type="ECO:0000313" key="4">
    <source>
        <dbReference type="EMBL" id="ABB37223.1"/>
    </source>
</evidence>
<accession>Q316C3</accession>
<keyword evidence="2" id="KW-0012">Acyltransferase</keyword>
<dbReference type="GO" id="GO:0016747">
    <property type="term" value="F:acyltransferase activity, transferring groups other than amino-acyl groups"/>
    <property type="evidence" value="ECO:0007669"/>
    <property type="project" value="InterPro"/>
</dbReference>
<dbReference type="InterPro" id="IPR000182">
    <property type="entry name" value="GNAT_dom"/>
</dbReference>
<protein>
    <submittedName>
        <fullName evidence="4">GCN5-related N-acetyltransferase</fullName>
    </submittedName>
</protein>
<name>Q316C3_OLEA2</name>
<gene>
    <name evidence="4" type="ordered locus">Dde_0422</name>
</gene>
<dbReference type="Proteomes" id="UP000002710">
    <property type="component" value="Chromosome"/>
</dbReference>
<evidence type="ECO:0000256" key="1">
    <source>
        <dbReference type="ARBA" id="ARBA00022679"/>
    </source>
</evidence>
<keyword evidence="5" id="KW-1185">Reference proteome</keyword>
<dbReference type="CDD" id="cd04301">
    <property type="entry name" value="NAT_SF"/>
    <property type="match status" value="1"/>
</dbReference>
<evidence type="ECO:0000256" key="2">
    <source>
        <dbReference type="ARBA" id="ARBA00023315"/>
    </source>
</evidence>
<dbReference type="HOGENOM" id="CLU_117112_4_1_7"/>
<evidence type="ECO:0000313" key="5">
    <source>
        <dbReference type="Proteomes" id="UP000002710"/>
    </source>
</evidence>
<dbReference type="AlphaFoldDB" id="Q316C3"/>
<sequence>MHDSPFAVRLLADEPAFGPLALQWIYEQWGAAPGVTLEEARGRTARYAGRTTLPMMLLAFAAGTPAGCVVLRTCDCPARPELTPWLASLYVHPARRGRGAGTALVCAAQRNAARLGYSRLYLVTETAAPFYRRLGWATLEETPDTGEIIMYADLRQEAALGKR</sequence>
<dbReference type="eggNOG" id="COG0454">
    <property type="taxonomic scope" value="Bacteria"/>
</dbReference>
<dbReference type="STRING" id="207559.Dde_0422"/>
<dbReference type="KEGG" id="dde:Dde_0422"/>
<dbReference type="PANTHER" id="PTHR43877:SF2">
    <property type="entry name" value="AMINOALKYLPHOSPHONATE N-ACETYLTRANSFERASE-RELATED"/>
    <property type="match status" value="1"/>
</dbReference>
<organism evidence="4 5">
    <name type="scientific">Oleidesulfovibrio alaskensis (strain ATCC BAA-1058 / DSM 17464 / G20)</name>
    <name type="common">Desulfovibrio alaskensis</name>
    <dbReference type="NCBI Taxonomy" id="207559"/>
    <lineage>
        <taxon>Bacteria</taxon>
        <taxon>Pseudomonadati</taxon>
        <taxon>Thermodesulfobacteriota</taxon>
        <taxon>Desulfovibrionia</taxon>
        <taxon>Desulfovibrionales</taxon>
        <taxon>Desulfovibrionaceae</taxon>
        <taxon>Oleidesulfovibrio</taxon>
    </lineage>
</organism>
<dbReference type="Pfam" id="PF00583">
    <property type="entry name" value="Acetyltransf_1"/>
    <property type="match status" value="1"/>
</dbReference>
<keyword evidence="1 4" id="KW-0808">Transferase</keyword>
<dbReference type="Gene3D" id="3.40.630.30">
    <property type="match status" value="1"/>
</dbReference>
<dbReference type="RefSeq" id="WP_011366556.1">
    <property type="nucleotide sequence ID" value="NC_007519.1"/>
</dbReference>
<evidence type="ECO:0000259" key="3">
    <source>
        <dbReference type="PROSITE" id="PS51186"/>
    </source>
</evidence>
<feature type="domain" description="N-acetyltransferase" evidence="3">
    <location>
        <begin position="8"/>
        <end position="155"/>
    </location>
</feature>
<dbReference type="SUPFAM" id="SSF55729">
    <property type="entry name" value="Acyl-CoA N-acyltransferases (Nat)"/>
    <property type="match status" value="1"/>
</dbReference>
<proteinExistence type="predicted"/>
<dbReference type="PANTHER" id="PTHR43877">
    <property type="entry name" value="AMINOALKYLPHOSPHONATE N-ACETYLTRANSFERASE-RELATED-RELATED"/>
    <property type="match status" value="1"/>
</dbReference>
<dbReference type="InterPro" id="IPR016181">
    <property type="entry name" value="Acyl_CoA_acyltransferase"/>
</dbReference>
<reference evidence="4 5" key="1">
    <citation type="journal article" date="2011" name="J. Bacteriol.">
        <title>Complete genome sequence and updated annotation of Desulfovibrio alaskensis G20.</title>
        <authorList>
            <person name="Hauser L.J."/>
            <person name="Land M.L."/>
            <person name="Brown S.D."/>
            <person name="Larimer F."/>
            <person name="Keller K.L."/>
            <person name="Rapp-Giles B.J."/>
            <person name="Price M.N."/>
            <person name="Lin M."/>
            <person name="Bruce D.C."/>
            <person name="Detter J.C."/>
            <person name="Tapia R."/>
            <person name="Han C.S."/>
            <person name="Goodwin L.A."/>
            <person name="Cheng J.F."/>
            <person name="Pitluck S."/>
            <person name="Copeland A."/>
            <person name="Lucas S."/>
            <person name="Nolan M."/>
            <person name="Lapidus A.L."/>
            <person name="Palumbo A.V."/>
            <person name="Wall J.D."/>
        </authorList>
    </citation>
    <scope>NUCLEOTIDE SEQUENCE [LARGE SCALE GENOMIC DNA]</scope>
    <source>
        <strain evidence="5">ATCC BAA 1058 / DSM 17464 / G20</strain>
    </source>
</reference>